<feature type="transmembrane region" description="Helical" evidence="12">
    <location>
        <begin position="46"/>
        <end position="69"/>
    </location>
</feature>
<dbReference type="InterPro" id="IPR011759">
    <property type="entry name" value="Cyt_c_oxidase_su2_TM_dom"/>
</dbReference>
<evidence type="ECO:0000256" key="3">
    <source>
        <dbReference type="ARBA" id="ARBA00022448"/>
    </source>
</evidence>
<keyword evidence="11 12" id="KW-0472">Membrane</keyword>
<keyword evidence="4" id="KW-1003">Cell membrane</keyword>
<evidence type="ECO:0000256" key="6">
    <source>
        <dbReference type="ARBA" id="ARBA00022692"/>
    </source>
</evidence>
<name>A0A917NFW3_9BACL</name>
<evidence type="ECO:0000313" key="15">
    <source>
        <dbReference type="EMBL" id="GGI97232.1"/>
    </source>
</evidence>
<dbReference type="PROSITE" id="PS50857">
    <property type="entry name" value="COX2_CUA"/>
    <property type="match status" value="1"/>
</dbReference>
<evidence type="ECO:0000256" key="11">
    <source>
        <dbReference type="ARBA" id="ARBA00023136"/>
    </source>
</evidence>
<evidence type="ECO:0000313" key="16">
    <source>
        <dbReference type="Proteomes" id="UP000637695"/>
    </source>
</evidence>
<dbReference type="GO" id="GO:0005507">
    <property type="term" value="F:copper ion binding"/>
    <property type="evidence" value="ECO:0007669"/>
    <property type="project" value="InterPro"/>
</dbReference>
<keyword evidence="3" id="KW-0813">Transport</keyword>
<reference evidence="15" key="1">
    <citation type="journal article" date="2014" name="Int. J. Syst. Evol. Microbiol.">
        <title>Complete genome sequence of Corynebacterium casei LMG S-19264T (=DSM 44701T), isolated from a smear-ripened cheese.</title>
        <authorList>
            <consortium name="US DOE Joint Genome Institute (JGI-PGF)"/>
            <person name="Walter F."/>
            <person name="Albersmeier A."/>
            <person name="Kalinowski J."/>
            <person name="Ruckert C."/>
        </authorList>
    </citation>
    <scope>NUCLEOTIDE SEQUENCE</scope>
    <source>
        <strain evidence="15">JCM 18487</strain>
    </source>
</reference>
<dbReference type="InterPro" id="IPR034227">
    <property type="entry name" value="CuRO_UO_II"/>
</dbReference>
<comment type="caution">
    <text evidence="15">The sequence shown here is derived from an EMBL/GenBank/DDBJ whole genome shotgun (WGS) entry which is preliminary data.</text>
</comment>
<evidence type="ECO:0000256" key="12">
    <source>
        <dbReference type="SAM" id="Phobius"/>
    </source>
</evidence>
<organism evidence="15 16">
    <name type="scientific">Alicyclobacillus cellulosilyticus</name>
    <dbReference type="NCBI Taxonomy" id="1003997"/>
    <lineage>
        <taxon>Bacteria</taxon>
        <taxon>Bacillati</taxon>
        <taxon>Bacillota</taxon>
        <taxon>Bacilli</taxon>
        <taxon>Bacillales</taxon>
        <taxon>Alicyclobacillaceae</taxon>
        <taxon>Alicyclobacillus</taxon>
    </lineage>
</organism>
<evidence type="ECO:0000256" key="9">
    <source>
        <dbReference type="ARBA" id="ARBA00022989"/>
    </source>
</evidence>
<dbReference type="RefSeq" id="WP_188880789.1">
    <property type="nucleotide sequence ID" value="NZ_BMOY01000003.1"/>
</dbReference>
<dbReference type="EMBL" id="BMOY01000003">
    <property type="protein sequence ID" value="GGI97232.1"/>
    <property type="molecule type" value="Genomic_DNA"/>
</dbReference>
<keyword evidence="16" id="KW-1185">Reference proteome</keyword>
<evidence type="ECO:0000256" key="10">
    <source>
        <dbReference type="ARBA" id="ARBA00023002"/>
    </source>
</evidence>
<dbReference type="GO" id="GO:0005886">
    <property type="term" value="C:plasma membrane"/>
    <property type="evidence" value="ECO:0007669"/>
    <property type="project" value="UniProtKB-SubCell"/>
</dbReference>
<dbReference type="GO" id="GO:0016491">
    <property type="term" value="F:oxidoreductase activity"/>
    <property type="evidence" value="ECO:0007669"/>
    <property type="project" value="UniProtKB-KW"/>
</dbReference>
<protein>
    <submittedName>
        <fullName evidence="15">Quinol oxidase subunit 2</fullName>
    </submittedName>
</protein>
<dbReference type="InterPro" id="IPR045187">
    <property type="entry name" value="CcO_II"/>
</dbReference>
<sequence length="293" mass="32486">MRHALLRHARRWIAALTTLGCAGGCTPEQVLLLHPAGPVARTERDIILLSIGLVSIVVVPVIVLLGYIVRRFRDRPGNDAPYQPDWSESPWLEVVWWGIPIVIIGILAVATVRQTFALTRPPAASGPPLTVQVTSLNWKWLFQYPEHGIATVNYCEIPVGRPVEFVLTSNAPMNSFWVPQLGGQEYTMAGMAMRLWLQADKPGTYYGHGANFSGQGFAHMHFRVIAVPQPAFARWAREVQAHAPALTWAGYQRLVQPGLARETAYSSYPPGIFAHLVEQEGGMYMKHPAYGTD</sequence>
<evidence type="ECO:0000259" key="14">
    <source>
        <dbReference type="PROSITE" id="PS50999"/>
    </source>
</evidence>
<evidence type="ECO:0000256" key="8">
    <source>
        <dbReference type="ARBA" id="ARBA00022982"/>
    </source>
</evidence>
<evidence type="ECO:0000256" key="7">
    <source>
        <dbReference type="ARBA" id="ARBA00022729"/>
    </source>
</evidence>
<feature type="transmembrane region" description="Helical" evidence="12">
    <location>
        <begin position="90"/>
        <end position="112"/>
    </location>
</feature>
<keyword evidence="5" id="KW-0679">Respiratory chain</keyword>
<evidence type="ECO:0000256" key="2">
    <source>
        <dbReference type="ARBA" id="ARBA00007866"/>
    </source>
</evidence>
<dbReference type="PROSITE" id="PS50999">
    <property type="entry name" value="COX2_TM"/>
    <property type="match status" value="1"/>
</dbReference>
<dbReference type="Pfam" id="PF00116">
    <property type="entry name" value="COX2"/>
    <property type="match status" value="1"/>
</dbReference>
<keyword evidence="10" id="KW-0560">Oxidoreductase</keyword>
<dbReference type="SUPFAM" id="SSF49503">
    <property type="entry name" value="Cupredoxins"/>
    <property type="match status" value="1"/>
</dbReference>
<dbReference type="InterPro" id="IPR036257">
    <property type="entry name" value="Cyt_c_oxidase_su2_TM_sf"/>
</dbReference>
<dbReference type="GO" id="GO:0042773">
    <property type="term" value="P:ATP synthesis coupled electron transport"/>
    <property type="evidence" value="ECO:0007669"/>
    <property type="project" value="TreeGrafter"/>
</dbReference>
<dbReference type="Gene3D" id="2.60.40.420">
    <property type="entry name" value="Cupredoxins - blue copper proteins"/>
    <property type="match status" value="1"/>
</dbReference>
<dbReference type="Gene3D" id="1.10.287.90">
    <property type="match status" value="1"/>
</dbReference>
<keyword evidence="8" id="KW-0249">Electron transport</keyword>
<feature type="domain" description="Cytochrome oxidase subunit II copper A binding" evidence="13">
    <location>
        <begin position="126"/>
        <end position="238"/>
    </location>
</feature>
<dbReference type="Proteomes" id="UP000637695">
    <property type="component" value="Unassembled WGS sequence"/>
</dbReference>
<dbReference type="PANTHER" id="PTHR22888:SF18">
    <property type="entry name" value="CYTOCHROME BO(3) UBIQUINOL OXIDASE SUBUNIT 2"/>
    <property type="match status" value="1"/>
</dbReference>
<keyword evidence="7" id="KW-0732">Signal</keyword>
<dbReference type="InterPro" id="IPR008972">
    <property type="entry name" value="Cupredoxin"/>
</dbReference>
<comment type="subcellular location">
    <subcellularLocation>
        <location evidence="1">Cell membrane</location>
        <topology evidence="1">Multi-pass membrane protein</topology>
    </subcellularLocation>
</comment>
<evidence type="ECO:0000256" key="5">
    <source>
        <dbReference type="ARBA" id="ARBA00022660"/>
    </source>
</evidence>
<comment type="similarity">
    <text evidence="2">Belongs to the cytochrome c oxidase subunit 2 family.</text>
</comment>
<keyword evidence="6 12" id="KW-0812">Transmembrane</keyword>
<dbReference type="PANTHER" id="PTHR22888">
    <property type="entry name" value="CYTOCHROME C OXIDASE, SUBUNIT II"/>
    <property type="match status" value="1"/>
</dbReference>
<proteinExistence type="inferred from homology"/>
<dbReference type="GO" id="GO:0004129">
    <property type="term" value="F:cytochrome-c oxidase activity"/>
    <property type="evidence" value="ECO:0007669"/>
    <property type="project" value="InterPro"/>
</dbReference>
<accession>A0A917NFW3</accession>
<feature type="domain" description="Cytochrome oxidase subunit II transmembrane region profile" evidence="14">
    <location>
        <begin position="24"/>
        <end position="122"/>
    </location>
</feature>
<dbReference type="CDD" id="cd04212">
    <property type="entry name" value="CuRO_UO_II"/>
    <property type="match status" value="1"/>
</dbReference>
<dbReference type="InterPro" id="IPR002429">
    <property type="entry name" value="CcO_II-like_C"/>
</dbReference>
<dbReference type="AlphaFoldDB" id="A0A917NFW3"/>
<dbReference type="SUPFAM" id="SSF81464">
    <property type="entry name" value="Cytochrome c oxidase subunit II-like, transmembrane region"/>
    <property type="match status" value="1"/>
</dbReference>
<evidence type="ECO:0000259" key="13">
    <source>
        <dbReference type="PROSITE" id="PS50857"/>
    </source>
</evidence>
<evidence type="ECO:0000256" key="4">
    <source>
        <dbReference type="ARBA" id="ARBA00022475"/>
    </source>
</evidence>
<reference evidence="15" key="2">
    <citation type="submission" date="2020-09" db="EMBL/GenBank/DDBJ databases">
        <authorList>
            <person name="Sun Q."/>
            <person name="Ohkuma M."/>
        </authorList>
    </citation>
    <scope>NUCLEOTIDE SEQUENCE</scope>
    <source>
        <strain evidence="15">JCM 18487</strain>
    </source>
</reference>
<keyword evidence="9 12" id="KW-1133">Transmembrane helix</keyword>
<evidence type="ECO:0000256" key="1">
    <source>
        <dbReference type="ARBA" id="ARBA00004651"/>
    </source>
</evidence>
<gene>
    <name evidence="15" type="primary">qoxA</name>
    <name evidence="15" type="ORF">GCM10010885_03500</name>
</gene>